<dbReference type="EMBL" id="CP012109">
    <property type="protein sequence ID" value="AKQ63130.1"/>
    <property type="molecule type" value="Genomic_DNA"/>
</dbReference>
<dbReference type="AlphaFoldDB" id="A0A0H4WP78"/>
<dbReference type="KEGG" id="mym:A176_000042"/>
<evidence type="ECO:0008006" key="3">
    <source>
        <dbReference type="Google" id="ProtNLM"/>
    </source>
</evidence>
<evidence type="ECO:0000313" key="2">
    <source>
        <dbReference type="Proteomes" id="UP000009026"/>
    </source>
</evidence>
<protein>
    <recommendedName>
        <fullName evidence="3">Glutamate synthase [NADPH] large chain</fullName>
    </recommendedName>
</protein>
<dbReference type="STRING" id="1297742.A176_000042"/>
<organism evidence="1 2">
    <name type="scientific">Pseudomyxococcus hansupus</name>
    <dbReference type="NCBI Taxonomy" id="1297742"/>
    <lineage>
        <taxon>Bacteria</taxon>
        <taxon>Pseudomonadati</taxon>
        <taxon>Myxococcota</taxon>
        <taxon>Myxococcia</taxon>
        <taxon>Myxococcales</taxon>
        <taxon>Cystobacterineae</taxon>
        <taxon>Myxococcaceae</taxon>
        <taxon>Pseudomyxococcus</taxon>
    </lineage>
</organism>
<gene>
    <name evidence="1" type="ORF">A176_000042</name>
</gene>
<dbReference type="PATRIC" id="fig|1297742.4.peg.42"/>
<name>A0A0H4WP78_9BACT</name>
<proteinExistence type="predicted"/>
<evidence type="ECO:0000313" key="1">
    <source>
        <dbReference type="EMBL" id="AKQ63130.1"/>
    </source>
</evidence>
<sequence length="248" mass="26501">MVAQLLTGGVLRGNRRRAEQLSRCLMQAPVPETIEALLDRLYAAPSYGKDGVFGDETSAFALVRLALHLFGPPTRTASVPGDLVVSNHREGAVRSPLWIPGHLNIEGSLDVDEGAWLLCTGDVRVGGATVDYEPGSIIAVGGSLSTARMSTLGAVVIGGNLDVADTLLAWRNDERLVVEQTLRAGLLVACDHTVVAAHVDAVRLDSDAEGSLLHQYLRDEVLTGAPGDLRLDVEAADQWIRRNASPRR</sequence>
<dbReference type="Proteomes" id="UP000009026">
    <property type="component" value="Chromosome"/>
</dbReference>
<keyword evidence="2" id="KW-1185">Reference proteome</keyword>
<reference evidence="1 2" key="1">
    <citation type="journal article" date="2016" name="PLoS ONE">
        <title>Complete Genome Sequence and Comparative Genomics of a Novel Myxobacterium Myxococcus hansupus.</title>
        <authorList>
            <person name="Sharma G."/>
            <person name="Narwani T."/>
            <person name="Subramanian S."/>
        </authorList>
    </citation>
    <scope>NUCLEOTIDE SEQUENCE [LARGE SCALE GENOMIC DNA]</scope>
    <source>
        <strain evidence="2">mixupus</strain>
    </source>
</reference>
<accession>A0A0H4WP78</accession>